<sequence length="70" mass="7751">MDVELKACACNPGRYFGSLGFFFTDTPTMFIINLSTPSMDVELKACACNPGRYFGSLGFFFTDTPTMVRT</sequence>
<gene>
    <name evidence="1" type="ORF">CFP56_025458</name>
</gene>
<reference evidence="1 2" key="1">
    <citation type="journal article" date="2018" name="Sci. Data">
        <title>The draft genome sequence of cork oak.</title>
        <authorList>
            <person name="Ramos A.M."/>
            <person name="Usie A."/>
            <person name="Barbosa P."/>
            <person name="Barros P.M."/>
            <person name="Capote T."/>
            <person name="Chaves I."/>
            <person name="Simoes F."/>
            <person name="Abreu I."/>
            <person name="Carrasquinho I."/>
            <person name="Faro C."/>
            <person name="Guimaraes J.B."/>
            <person name="Mendonca D."/>
            <person name="Nobrega F."/>
            <person name="Rodrigues L."/>
            <person name="Saibo N.J.M."/>
            <person name="Varela M.C."/>
            <person name="Egas C."/>
            <person name="Matos J."/>
            <person name="Miguel C.M."/>
            <person name="Oliveira M.M."/>
            <person name="Ricardo C.P."/>
            <person name="Goncalves S."/>
        </authorList>
    </citation>
    <scope>NUCLEOTIDE SEQUENCE [LARGE SCALE GENOMIC DNA]</scope>
    <source>
        <strain evidence="2">cv. HL8</strain>
    </source>
</reference>
<dbReference type="Proteomes" id="UP000237347">
    <property type="component" value="Unassembled WGS sequence"/>
</dbReference>
<name>A0AAW0LXE1_QUESU</name>
<keyword evidence="2" id="KW-1185">Reference proteome</keyword>
<proteinExistence type="predicted"/>
<evidence type="ECO:0000313" key="2">
    <source>
        <dbReference type="Proteomes" id="UP000237347"/>
    </source>
</evidence>
<organism evidence="1 2">
    <name type="scientific">Quercus suber</name>
    <name type="common">Cork oak</name>
    <dbReference type="NCBI Taxonomy" id="58331"/>
    <lineage>
        <taxon>Eukaryota</taxon>
        <taxon>Viridiplantae</taxon>
        <taxon>Streptophyta</taxon>
        <taxon>Embryophyta</taxon>
        <taxon>Tracheophyta</taxon>
        <taxon>Spermatophyta</taxon>
        <taxon>Magnoliopsida</taxon>
        <taxon>eudicotyledons</taxon>
        <taxon>Gunneridae</taxon>
        <taxon>Pentapetalae</taxon>
        <taxon>rosids</taxon>
        <taxon>fabids</taxon>
        <taxon>Fagales</taxon>
        <taxon>Fagaceae</taxon>
        <taxon>Quercus</taxon>
    </lineage>
</organism>
<comment type="caution">
    <text evidence="1">The sequence shown here is derived from an EMBL/GenBank/DDBJ whole genome shotgun (WGS) entry which is preliminary data.</text>
</comment>
<protein>
    <submittedName>
        <fullName evidence="1">Uncharacterized protein</fullName>
    </submittedName>
</protein>
<evidence type="ECO:0000313" key="1">
    <source>
        <dbReference type="EMBL" id="KAK7856014.1"/>
    </source>
</evidence>
<dbReference type="EMBL" id="PKMF04000040">
    <property type="protein sequence ID" value="KAK7856014.1"/>
    <property type="molecule type" value="Genomic_DNA"/>
</dbReference>
<dbReference type="AlphaFoldDB" id="A0AAW0LXE1"/>
<accession>A0AAW0LXE1</accession>